<evidence type="ECO:0000313" key="2">
    <source>
        <dbReference type="WBParaSite" id="nRc.2.0.1.t34967-RA"/>
    </source>
</evidence>
<reference evidence="2" key="1">
    <citation type="submission" date="2022-11" db="UniProtKB">
        <authorList>
            <consortium name="WormBaseParasite"/>
        </authorList>
    </citation>
    <scope>IDENTIFICATION</scope>
</reference>
<organism evidence="1 2">
    <name type="scientific">Romanomermis culicivorax</name>
    <name type="common">Nematode worm</name>
    <dbReference type="NCBI Taxonomy" id="13658"/>
    <lineage>
        <taxon>Eukaryota</taxon>
        <taxon>Metazoa</taxon>
        <taxon>Ecdysozoa</taxon>
        <taxon>Nematoda</taxon>
        <taxon>Enoplea</taxon>
        <taxon>Dorylaimia</taxon>
        <taxon>Mermithida</taxon>
        <taxon>Mermithoidea</taxon>
        <taxon>Mermithidae</taxon>
        <taxon>Romanomermis</taxon>
    </lineage>
</organism>
<keyword evidence="1" id="KW-1185">Reference proteome</keyword>
<dbReference type="WBParaSite" id="nRc.2.0.1.t34967-RA">
    <property type="protein sequence ID" value="nRc.2.0.1.t34967-RA"/>
    <property type="gene ID" value="nRc.2.0.1.g34967"/>
</dbReference>
<proteinExistence type="predicted"/>
<evidence type="ECO:0000313" key="1">
    <source>
        <dbReference type="Proteomes" id="UP000887565"/>
    </source>
</evidence>
<sequence>ISQLNVEKVFSSQNTIIAEDNPILFFLLGFRADGDCKNTTKAIDNWWEKCTFDVQIEKSVILWKSSKRFWHFATKNRPLLVGGIFDNLIVSQKLPQKQFAIALEKTAGTSFGRDSLSLPICGENKSSNL</sequence>
<protein>
    <submittedName>
        <fullName evidence="2">Hexosyltransferase</fullName>
    </submittedName>
</protein>
<accession>A0A915K8B0</accession>
<dbReference type="Proteomes" id="UP000887565">
    <property type="component" value="Unplaced"/>
</dbReference>
<name>A0A915K8B0_ROMCU</name>
<dbReference type="AlphaFoldDB" id="A0A915K8B0"/>